<dbReference type="STRING" id="1895771.BGO89_01285"/>
<comment type="caution">
    <text evidence="8">The sequence shown here is derived from an EMBL/GenBank/DDBJ whole genome shotgun (WGS) entry which is preliminary data.</text>
</comment>
<dbReference type="PANTHER" id="PTHR35008:SF8">
    <property type="entry name" value="ALCOHOL DEHYDROGENASE CYTOCHROME C SUBUNIT"/>
    <property type="match status" value="1"/>
</dbReference>
<evidence type="ECO:0000259" key="7">
    <source>
        <dbReference type="PROSITE" id="PS51007"/>
    </source>
</evidence>
<keyword evidence="3 6" id="KW-0479">Metal-binding</keyword>
<dbReference type="GO" id="GO:0009055">
    <property type="term" value="F:electron transfer activity"/>
    <property type="evidence" value="ECO:0007669"/>
    <property type="project" value="InterPro"/>
</dbReference>
<protein>
    <recommendedName>
        <fullName evidence="7">Cytochrome c domain-containing protein</fullName>
    </recommendedName>
</protein>
<name>A0A1M3L6N7_9BACT</name>
<dbReference type="SUPFAM" id="SSF46626">
    <property type="entry name" value="Cytochrome c"/>
    <property type="match status" value="1"/>
</dbReference>
<dbReference type="InterPro" id="IPR051459">
    <property type="entry name" value="Cytochrome_c-type_DH"/>
</dbReference>
<evidence type="ECO:0000313" key="8">
    <source>
        <dbReference type="EMBL" id="OJX61243.1"/>
    </source>
</evidence>
<dbReference type="GO" id="GO:0005506">
    <property type="term" value="F:iron ion binding"/>
    <property type="evidence" value="ECO:0007669"/>
    <property type="project" value="InterPro"/>
</dbReference>
<accession>A0A1M3L6N7</accession>
<dbReference type="AlphaFoldDB" id="A0A1M3L6N7"/>
<dbReference type="PROSITE" id="PS51007">
    <property type="entry name" value="CYTC"/>
    <property type="match status" value="1"/>
</dbReference>
<dbReference type="Pfam" id="PF00034">
    <property type="entry name" value="Cytochrom_C"/>
    <property type="match status" value="1"/>
</dbReference>
<keyword evidence="4" id="KW-0249">Electron transport</keyword>
<dbReference type="EMBL" id="MKVH01000002">
    <property type="protein sequence ID" value="OJX61243.1"/>
    <property type="molecule type" value="Genomic_DNA"/>
</dbReference>
<reference evidence="8 9" key="1">
    <citation type="submission" date="2016-09" db="EMBL/GenBank/DDBJ databases">
        <title>Genome-resolved meta-omics ties microbial dynamics to process performance in biotechnology for thiocyanate degradation.</title>
        <authorList>
            <person name="Kantor R.S."/>
            <person name="Huddy R.J."/>
            <person name="Iyer R."/>
            <person name="Thomas B.C."/>
            <person name="Brown C.T."/>
            <person name="Anantharaman K."/>
            <person name="Tringe S."/>
            <person name="Hettich R.L."/>
            <person name="Harrison S.T."/>
            <person name="Banfield J.F."/>
        </authorList>
    </citation>
    <scope>NUCLEOTIDE SEQUENCE [LARGE SCALE GENOMIC DNA]</scope>
    <source>
        <strain evidence="8">59-99</strain>
    </source>
</reference>
<evidence type="ECO:0000256" key="6">
    <source>
        <dbReference type="PROSITE-ProRule" id="PRU00433"/>
    </source>
</evidence>
<evidence type="ECO:0000313" key="9">
    <source>
        <dbReference type="Proteomes" id="UP000184233"/>
    </source>
</evidence>
<dbReference type="InterPro" id="IPR008168">
    <property type="entry name" value="Cyt_C_IC"/>
</dbReference>
<proteinExistence type="predicted"/>
<evidence type="ECO:0000256" key="1">
    <source>
        <dbReference type="ARBA" id="ARBA00022448"/>
    </source>
</evidence>
<gene>
    <name evidence="8" type="ORF">BGO89_01285</name>
</gene>
<feature type="domain" description="Cytochrome c" evidence="7">
    <location>
        <begin position="59"/>
        <end position="150"/>
    </location>
</feature>
<evidence type="ECO:0000256" key="4">
    <source>
        <dbReference type="ARBA" id="ARBA00022982"/>
    </source>
</evidence>
<dbReference type="PRINTS" id="PR00605">
    <property type="entry name" value="CYTCHROMECIC"/>
</dbReference>
<keyword evidence="5 6" id="KW-0408">Iron</keyword>
<evidence type="ECO:0000256" key="3">
    <source>
        <dbReference type="ARBA" id="ARBA00022723"/>
    </source>
</evidence>
<dbReference type="Gene3D" id="1.10.760.10">
    <property type="entry name" value="Cytochrome c-like domain"/>
    <property type="match status" value="1"/>
</dbReference>
<organism evidence="8 9">
    <name type="scientific">Candidatus Kapaibacterium thiocyanatum</name>
    <dbReference type="NCBI Taxonomy" id="1895771"/>
    <lineage>
        <taxon>Bacteria</taxon>
        <taxon>Pseudomonadati</taxon>
        <taxon>Candidatus Kapaibacteriota</taxon>
        <taxon>Candidatus Kapaibacteriia</taxon>
        <taxon>Candidatus Kapaibacteriales</taxon>
        <taxon>Candidatus Kapaibacteriaceae</taxon>
        <taxon>Candidatus Kapaibacterium</taxon>
    </lineage>
</organism>
<dbReference type="GO" id="GO:0020037">
    <property type="term" value="F:heme binding"/>
    <property type="evidence" value="ECO:0007669"/>
    <property type="project" value="InterPro"/>
</dbReference>
<dbReference type="InterPro" id="IPR036909">
    <property type="entry name" value="Cyt_c-like_dom_sf"/>
</dbReference>
<dbReference type="InterPro" id="IPR009056">
    <property type="entry name" value="Cyt_c-like_dom"/>
</dbReference>
<evidence type="ECO:0000256" key="5">
    <source>
        <dbReference type="ARBA" id="ARBA00023004"/>
    </source>
</evidence>
<keyword evidence="1" id="KW-0813">Transport</keyword>
<dbReference type="Proteomes" id="UP000184233">
    <property type="component" value="Unassembled WGS sequence"/>
</dbReference>
<sequence>MQALGTGGRMGATMRILMIVATAGLLVSCNVSGFFTSYGDDPAWVDPDAKKADAGGGDQAGGPGKAVYGRICASCHLGNGKGVPANNIPPLAGSEFAQGDPTVPIRIVLHGFRGPIVRGGANINGQMAAWQDQLSDQDIADVLTYVRSSFGNSGAAITADEVKEVREKTASRVVPFTEADLQQPL</sequence>
<evidence type="ECO:0000256" key="2">
    <source>
        <dbReference type="ARBA" id="ARBA00022617"/>
    </source>
</evidence>
<keyword evidence="2 6" id="KW-0349">Heme</keyword>
<dbReference type="PANTHER" id="PTHR35008">
    <property type="entry name" value="BLL4482 PROTEIN-RELATED"/>
    <property type="match status" value="1"/>
</dbReference>